<gene>
    <name evidence="2" type="ORF">TSTA_095430</name>
</gene>
<sequence length="138" mass="15850">MGLIKSALLVGGGIYAVKAVTKSHHEKKKEKQKNQNNIQDMYPPPHQQQHYYQPQYHQQYQQQQRVGQGEGYDYTKSREGSNIMQDYGHINGQPRGQFSPPSWAHPESSQSQYRNYADGPLIDGPPAYAAYDEKKRLD</sequence>
<evidence type="ECO:0000256" key="1">
    <source>
        <dbReference type="SAM" id="MobiDB-lite"/>
    </source>
</evidence>
<dbReference type="HOGENOM" id="CLU_1856646_0_0_1"/>
<dbReference type="RefSeq" id="XP_002479257.1">
    <property type="nucleotide sequence ID" value="XM_002479212.1"/>
</dbReference>
<keyword evidence="3" id="KW-1185">Reference proteome</keyword>
<dbReference type="AlphaFoldDB" id="B8M3C2"/>
<reference evidence="3" key="1">
    <citation type="journal article" date="2015" name="Genome Announc.">
        <title>Genome sequence of the AIDS-associated pathogen Penicillium marneffei (ATCC18224) and its near taxonomic relative Talaromyces stipitatus (ATCC10500).</title>
        <authorList>
            <person name="Nierman W.C."/>
            <person name="Fedorova-Abrams N.D."/>
            <person name="Andrianopoulos A."/>
        </authorList>
    </citation>
    <scope>NUCLEOTIDE SEQUENCE [LARGE SCALE GENOMIC DNA]</scope>
    <source>
        <strain evidence="3">ATCC 10500 / CBS 375.48 / QM 6759 / NRRL 1006</strain>
    </source>
</reference>
<evidence type="ECO:0000313" key="2">
    <source>
        <dbReference type="EMBL" id="EED22294.1"/>
    </source>
</evidence>
<name>B8M3C2_TALSN</name>
<organism evidence="2 3">
    <name type="scientific">Talaromyces stipitatus (strain ATCC 10500 / CBS 375.48 / QM 6759 / NRRL 1006)</name>
    <name type="common">Penicillium stipitatum</name>
    <dbReference type="NCBI Taxonomy" id="441959"/>
    <lineage>
        <taxon>Eukaryota</taxon>
        <taxon>Fungi</taxon>
        <taxon>Dikarya</taxon>
        <taxon>Ascomycota</taxon>
        <taxon>Pezizomycotina</taxon>
        <taxon>Eurotiomycetes</taxon>
        <taxon>Eurotiomycetidae</taxon>
        <taxon>Eurotiales</taxon>
        <taxon>Trichocomaceae</taxon>
        <taxon>Talaromyces</taxon>
        <taxon>Talaromyces sect. Talaromyces</taxon>
    </lineage>
</organism>
<protein>
    <submittedName>
        <fullName evidence="2">Uncharacterized protein</fullName>
    </submittedName>
</protein>
<evidence type="ECO:0000313" key="3">
    <source>
        <dbReference type="Proteomes" id="UP000001745"/>
    </source>
</evidence>
<dbReference type="OrthoDB" id="4120939at2759"/>
<dbReference type="GeneID" id="8105854"/>
<accession>B8M3C2</accession>
<feature type="compositionally biased region" description="Low complexity" evidence="1">
    <location>
        <begin position="47"/>
        <end position="64"/>
    </location>
</feature>
<dbReference type="Proteomes" id="UP000001745">
    <property type="component" value="Unassembled WGS sequence"/>
</dbReference>
<dbReference type="InParanoid" id="B8M3C2"/>
<dbReference type="PhylomeDB" id="B8M3C2"/>
<feature type="region of interest" description="Disordered" evidence="1">
    <location>
        <begin position="23"/>
        <end position="138"/>
    </location>
</feature>
<proteinExistence type="predicted"/>
<dbReference type="EMBL" id="EQ962653">
    <property type="protein sequence ID" value="EED22294.1"/>
    <property type="molecule type" value="Genomic_DNA"/>
</dbReference>
<dbReference type="VEuPathDB" id="FungiDB:TSTA_095430"/>